<dbReference type="GO" id="GO:0004930">
    <property type="term" value="F:G protein-coupled receptor activity"/>
    <property type="evidence" value="ECO:0007669"/>
    <property type="project" value="UniProtKB-KW"/>
</dbReference>
<feature type="transmembrane region" description="Helical" evidence="6">
    <location>
        <begin position="33"/>
        <end position="57"/>
    </location>
</feature>
<sequence>MSGLHDRPNISFNNVSGLLDGDTKPRNINQTGAIIYITLLIGIIIFGVIGNILSLIVLKKEHEQSTRVFLLKTLAITDTLFLISYIGLIPEDGSLVSDDTYGDIVWLLEYLNKTASTLTTWVIVLVTIDRYIHVAKPLRAPVIATMKRMRVAIVTLTVIAFIYNSPRVLKQPKIDDAYHENIHFVAIYECALDLIFRHGGPVITVTILNIKLINSVKQSRIHAEHESQESREKRKQTLTMISILSVFIVCSLTNTSIRMIDLYESIANVDLDLTVNKIEKFGLLCNSACNV</sequence>
<dbReference type="PANTHER" id="PTHR46641:SF2">
    <property type="entry name" value="FMRFAMIDE RECEPTOR"/>
    <property type="match status" value="1"/>
</dbReference>
<proteinExistence type="inferred from homology"/>
<feature type="non-terminal residue" evidence="8">
    <location>
        <position position="1"/>
    </location>
</feature>
<evidence type="ECO:0000313" key="8">
    <source>
        <dbReference type="EMBL" id="CAH1790654.1"/>
    </source>
</evidence>
<dbReference type="Pfam" id="PF00001">
    <property type="entry name" value="7tm_1"/>
    <property type="match status" value="1"/>
</dbReference>
<dbReference type="PROSITE" id="PS00237">
    <property type="entry name" value="G_PROTEIN_RECEP_F1_1"/>
    <property type="match status" value="1"/>
</dbReference>
<dbReference type="PROSITE" id="PS50262">
    <property type="entry name" value="G_PROTEIN_RECEP_F1_2"/>
    <property type="match status" value="1"/>
</dbReference>
<evidence type="ECO:0000256" key="3">
    <source>
        <dbReference type="ARBA" id="ARBA00022989"/>
    </source>
</evidence>
<dbReference type="Proteomes" id="UP000749559">
    <property type="component" value="Unassembled WGS sequence"/>
</dbReference>
<keyword evidence="2 5" id="KW-0812">Transmembrane</keyword>
<dbReference type="AlphaFoldDB" id="A0A8S4PGT9"/>
<gene>
    <name evidence="8" type="ORF">OFUS_LOCUS15831</name>
</gene>
<evidence type="ECO:0000259" key="7">
    <source>
        <dbReference type="PROSITE" id="PS50262"/>
    </source>
</evidence>
<evidence type="ECO:0000256" key="5">
    <source>
        <dbReference type="RuleBase" id="RU000688"/>
    </source>
</evidence>
<evidence type="ECO:0000256" key="1">
    <source>
        <dbReference type="ARBA" id="ARBA00004370"/>
    </source>
</evidence>
<keyword evidence="4 6" id="KW-0472">Membrane</keyword>
<dbReference type="GO" id="GO:0016020">
    <property type="term" value="C:membrane"/>
    <property type="evidence" value="ECO:0007669"/>
    <property type="project" value="UniProtKB-SubCell"/>
</dbReference>
<keyword evidence="9" id="KW-1185">Reference proteome</keyword>
<keyword evidence="5" id="KW-0675">Receptor</keyword>
<comment type="subcellular location">
    <subcellularLocation>
        <location evidence="1">Membrane</location>
    </subcellularLocation>
</comment>
<feature type="transmembrane region" description="Helical" evidence="6">
    <location>
        <begin position="110"/>
        <end position="128"/>
    </location>
</feature>
<evidence type="ECO:0000256" key="2">
    <source>
        <dbReference type="ARBA" id="ARBA00022692"/>
    </source>
</evidence>
<evidence type="ECO:0000313" key="9">
    <source>
        <dbReference type="Proteomes" id="UP000749559"/>
    </source>
</evidence>
<keyword evidence="5" id="KW-0297">G-protein coupled receptor</keyword>
<keyword evidence="5" id="KW-0807">Transducer</keyword>
<dbReference type="InterPro" id="IPR000276">
    <property type="entry name" value="GPCR_Rhodpsn"/>
</dbReference>
<dbReference type="InterPro" id="IPR052954">
    <property type="entry name" value="GPCR-Ligand_Int"/>
</dbReference>
<feature type="transmembrane region" description="Helical" evidence="6">
    <location>
        <begin position="69"/>
        <end position="90"/>
    </location>
</feature>
<keyword evidence="3 6" id="KW-1133">Transmembrane helix</keyword>
<organism evidence="8 9">
    <name type="scientific">Owenia fusiformis</name>
    <name type="common">Polychaete worm</name>
    <dbReference type="NCBI Taxonomy" id="6347"/>
    <lineage>
        <taxon>Eukaryota</taxon>
        <taxon>Metazoa</taxon>
        <taxon>Spiralia</taxon>
        <taxon>Lophotrochozoa</taxon>
        <taxon>Annelida</taxon>
        <taxon>Polychaeta</taxon>
        <taxon>Sedentaria</taxon>
        <taxon>Canalipalpata</taxon>
        <taxon>Sabellida</taxon>
        <taxon>Oweniida</taxon>
        <taxon>Oweniidae</taxon>
        <taxon>Owenia</taxon>
    </lineage>
</organism>
<evidence type="ECO:0000256" key="4">
    <source>
        <dbReference type="ARBA" id="ARBA00023136"/>
    </source>
</evidence>
<dbReference type="SUPFAM" id="SSF81321">
    <property type="entry name" value="Family A G protein-coupled receptor-like"/>
    <property type="match status" value="1"/>
</dbReference>
<accession>A0A8S4PGT9</accession>
<dbReference type="InterPro" id="IPR017452">
    <property type="entry name" value="GPCR_Rhodpsn_7TM"/>
</dbReference>
<evidence type="ECO:0000256" key="6">
    <source>
        <dbReference type="SAM" id="Phobius"/>
    </source>
</evidence>
<dbReference type="OrthoDB" id="10044919at2759"/>
<reference evidence="8" key="1">
    <citation type="submission" date="2022-03" db="EMBL/GenBank/DDBJ databases">
        <authorList>
            <person name="Martin C."/>
        </authorList>
    </citation>
    <scope>NUCLEOTIDE SEQUENCE</scope>
</reference>
<dbReference type="EMBL" id="CAIIXF020000008">
    <property type="protein sequence ID" value="CAH1790654.1"/>
    <property type="molecule type" value="Genomic_DNA"/>
</dbReference>
<feature type="domain" description="G-protein coupled receptors family 1 profile" evidence="7">
    <location>
        <begin position="50"/>
        <end position="291"/>
    </location>
</feature>
<comment type="caution">
    <text evidence="8">The sequence shown here is derived from an EMBL/GenBank/DDBJ whole genome shotgun (WGS) entry which is preliminary data.</text>
</comment>
<comment type="similarity">
    <text evidence="5">Belongs to the G-protein coupled receptor 1 family.</text>
</comment>
<protein>
    <recommendedName>
        <fullName evidence="7">G-protein coupled receptors family 1 profile domain-containing protein</fullName>
    </recommendedName>
</protein>
<feature type="transmembrane region" description="Helical" evidence="6">
    <location>
        <begin position="237"/>
        <end position="257"/>
    </location>
</feature>
<dbReference type="Gene3D" id="1.20.1070.10">
    <property type="entry name" value="Rhodopsin 7-helix transmembrane proteins"/>
    <property type="match status" value="1"/>
</dbReference>
<dbReference type="PANTHER" id="PTHR46641">
    <property type="entry name" value="FMRFAMIDE RECEPTOR-RELATED"/>
    <property type="match status" value="1"/>
</dbReference>
<name>A0A8S4PGT9_OWEFU</name>
<dbReference type="PRINTS" id="PR00237">
    <property type="entry name" value="GPCRRHODOPSN"/>
</dbReference>